<proteinExistence type="predicted"/>
<dbReference type="Proteomes" id="UP000315353">
    <property type="component" value="Unassembled WGS sequence"/>
</dbReference>
<sequence length="96" mass="10275">MNTVIVETKALATVLNKIAACSDDLNEALIKVSQESAAAQDRLLNNERILFVPDTTEVAKLNTALQELASVAMVLGATKDDLELACLPGLPYFSVK</sequence>
<keyword evidence="3" id="KW-1185">Reference proteome</keyword>
<accession>A0A1L7CNM7</accession>
<dbReference type="Proteomes" id="UP000185479">
    <property type="component" value="Chromosome"/>
</dbReference>
<evidence type="ECO:0000313" key="1">
    <source>
        <dbReference type="EMBL" id="APT87415.1"/>
    </source>
</evidence>
<organism evidence="1 3">
    <name type="scientific">Corynebacterium flavescens</name>
    <dbReference type="NCBI Taxonomy" id="28028"/>
    <lineage>
        <taxon>Bacteria</taxon>
        <taxon>Bacillati</taxon>
        <taxon>Actinomycetota</taxon>
        <taxon>Actinomycetes</taxon>
        <taxon>Mycobacteriales</taxon>
        <taxon>Corynebacteriaceae</taxon>
        <taxon>Corynebacterium</taxon>
    </lineage>
</organism>
<evidence type="ECO:0000313" key="4">
    <source>
        <dbReference type="Proteomes" id="UP000315353"/>
    </source>
</evidence>
<name>A0A1L7CNM7_CORFL</name>
<dbReference type="AlphaFoldDB" id="A0A1L7CNM7"/>
<evidence type="ECO:0000313" key="2">
    <source>
        <dbReference type="EMBL" id="GEB97729.1"/>
    </source>
</evidence>
<dbReference type="STRING" id="28028.CFLV_09670"/>
<evidence type="ECO:0000313" key="3">
    <source>
        <dbReference type="Proteomes" id="UP000185479"/>
    </source>
</evidence>
<dbReference type="GeneID" id="82880962"/>
<dbReference type="EMBL" id="BJNB01000016">
    <property type="protein sequence ID" value="GEB97729.1"/>
    <property type="molecule type" value="Genomic_DNA"/>
</dbReference>
<protein>
    <submittedName>
        <fullName evidence="1">Uncharacterized protein</fullName>
    </submittedName>
</protein>
<reference evidence="2 4" key="2">
    <citation type="submission" date="2019-06" db="EMBL/GenBank/DDBJ databases">
        <title>Whole genome shotgun sequence of Corynebacterium flavescens NBRC 14136.</title>
        <authorList>
            <person name="Hosoyama A."/>
            <person name="Uohara A."/>
            <person name="Ohji S."/>
            <person name="Ichikawa N."/>
        </authorList>
    </citation>
    <scope>NUCLEOTIDE SEQUENCE [LARGE SCALE GENOMIC DNA]</scope>
    <source>
        <strain evidence="2 4">NBRC 14136</strain>
    </source>
</reference>
<dbReference type="RefSeq" id="WP_075730347.1">
    <property type="nucleotide sequence ID" value="NZ_BJNB01000016.1"/>
</dbReference>
<reference evidence="1 3" key="1">
    <citation type="submission" date="2014-08" db="EMBL/GenBank/DDBJ databases">
        <title>Complete genome sequence of Corynebacterium flavescens OJ8(T)(=DSM 20296(T)), isolated from cheese.</title>
        <authorList>
            <person name="Ruckert C."/>
            <person name="Albersmeier A."/>
            <person name="Winkler A."/>
            <person name="Kalinowski J."/>
        </authorList>
    </citation>
    <scope>NUCLEOTIDE SEQUENCE [LARGE SCALE GENOMIC DNA]</scope>
    <source>
        <strain evidence="1 3">OJ8</strain>
    </source>
</reference>
<dbReference type="KEGG" id="cfc:CFLV_09670"/>
<gene>
    <name evidence="2" type="ORF">CFL01nite_12240</name>
    <name evidence="1" type="ORF">CFLV_09670</name>
</gene>
<dbReference type="EMBL" id="CP009246">
    <property type="protein sequence ID" value="APT87415.1"/>
    <property type="molecule type" value="Genomic_DNA"/>
</dbReference>